<sequence>MNCNDTPAADAPPVPAKPAAATHSIILVGLMGAGKTTIGRLLSRHREMEFVDSDYEIVARCGVSIPTIFEIEGEAGFRKRESAMIDELTQRQGIVLATGGGAVLDPVNREHMKARGIVVYLHCSPQELFLRTRHDRNRPLLQTEDPLARLQALYAQRHPLYLEVADIVIDSGKQSTHCLVRRLEQELARVEAAADQA</sequence>
<comment type="catalytic activity">
    <reaction evidence="10 11">
        <text>shikimate + ATP = 3-phosphoshikimate + ADP + H(+)</text>
        <dbReference type="Rhea" id="RHEA:13121"/>
        <dbReference type="ChEBI" id="CHEBI:15378"/>
        <dbReference type="ChEBI" id="CHEBI:30616"/>
        <dbReference type="ChEBI" id="CHEBI:36208"/>
        <dbReference type="ChEBI" id="CHEBI:145989"/>
        <dbReference type="ChEBI" id="CHEBI:456216"/>
        <dbReference type="EC" id="2.7.1.71"/>
    </reaction>
</comment>
<dbReference type="GO" id="GO:0004765">
    <property type="term" value="F:shikimate kinase activity"/>
    <property type="evidence" value="ECO:0007669"/>
    <property type="project" value="UniProtKB-UniRule"/>
</dbReference>
<keyword evidence="11" id="KW-0460">Magnesium</keyword>
<dbReference type="PANTHER" id="PTHR21087">
    <property type="entry name" value="SHIKIMATE KINASE"/>
    <property type="match status" value="1"/>
</dbReference>
<comment type="subcellular location">
    <subcellularLocation>
        <location evidence="11">Cytoplasm</location>
    </subcellularLocation>
</comment>
<dbReference type="PROSITE" id="PS01128">
    <property type="entry name" value="SHIKIMATE_KINASE"/>
    <property type="match status" value="1"/>
</dbReference>
<dbReference type="RefSeq" id="WP_126463521.1">
    <property type="nucleotide sequence ID" value="NZ_AP018721.1"/>
</dbReference>
<dbReference type="InterPro" id="IPR023000">
    <property type="entry name" value="Shikimate_kinase_CS"/>
</dbReference>
<feature type="binding site" evidence="11">
    <location>
        <position position="100"/>
    </location>
    <ligand>
        <name>substrate</name>
    </ligand>
</feature>
<dbReference type="GO" id="GO:0009423">
    <property type="term" value="P:chorismate biosynthetic process"/>
    <property type="evidence" value="ECO:0007669"/>
    <property type="project" value="UniProtKB-UniRule"/>
</dbReference>
<keyword evidence="9 11" id="KW-0057">Aromatic amino acid biosynthesis</keyword>
<comment type="pathway">
    <text evidence="1 11">Metabolic intermediate biosynthesis; chorismate biosynthesis; chorismate from D-erythrose 4-phosphate and phosphoenolpyruvate: step 5/7.</text>
</comment>
<comment type="caution">
    <text evidence="12">The sequence shown here is derived from an EMBL/GenBank/DDBJ whole genome shotgun (WGS) entry which is preliminary data.</text>
</comment>
<dbReference type="GO" id="GO:0008652">
    <property type="term" value="P:amino acid biosynthetic process"/>
    <property type="evidence" value="ECO:0007669"/>
    <property type="project" value="UniProtKB-KW"/>
</dbReference>
<dbReference type="SUPFAM" id="SSF52540">
    <property type="entry name" value="P-loop containing nucleoside triphosphate hydrolases"/>
    <property type="match status" value="1"/>
</dbReference>
<dbReference type="GO" id="GO:0000287">
    <property type="term" value="F:magnesium ion binding"/>
    <property type="evidence" value="ECO:0007669"/>
    <property type="project" value="UniProtKB-UniRule"/>
</dbReference>
<evidence type="ECO:0000313" key="12">
    <source>
        <dbReference type="EMBL" id="TCS72462.1"/>
    </source>
</evidence>
<keyword evidence="11" id="KW-0963">Cytoplasm</keyword>
<evidence type="ECO:0000256" key="6">
    <source>
        <dbReference type="ARBA" id="ARBA00022741"/>
    </source>
</evidence>
<dbReference type="GO" id="GO:0005524">
    <property type="term" value="F:ATP binding"/>
    <property type="evidence" value="ECO:0007669"/>
    <property type="project" value="UniProtKB-UniRule"/>
</dbReference>
<evidence type="ECO:0000256" key="2">
    <source>
        <dbReference type="ARBA" id="ARBA00006997"/>
    </source>
</evidence>
<dbReference type="PRINTS" id="PR01100">
    <property type="entry name" value="SHIKIMTKNASE"/>
</dbReference>
<dbReference type="Proteomes" id="UP000295135">
    <property type="component" value="Unassembled WGS sequence"/>
</dbReference>
<gene>
    <name evidence="11" type="primary">aroK</name>
    <name evidence="12" type="ORF">EDC61_105117</name>
</gene>
<evidence type="ECO:0000256" key="3">
    <source>
        <dbReference type="ARBA" id="ARBA00012154"/>
    </source>
</evidence>
<dbReference type="EMBL" id="SLZY01000005">
    <property type="protein sequence ID" value="TCS72462.1"/>
    <property type="molecule type" value="Genomic_DNA"/>
</dbReference>
<evidence type="ECO:0000256" key="5">
    <source>
        <dbReference type="ARBA" id="ARBA00022679"/>
    </source>
</evidence>
<dbReference type="InterPro" id="IPR027417">
    <property type="entry name" value="P-loop_NTPase"/>
</dbReference>
<dbReference type="InterPro" id="IPR031322">
    <property type="entry name" value="Shikimate/glucono_kinase"/>
</dbReference>
<comment type="cofactor">
    <cofactor evidence="11">
        <name>Mg(2+)</name>
        <dbReference type="ChEBI" id="CHEBI:18420"/>
    </cofactor>
    <text evidence="11">Binds 1 Mg(2+) ion per subunit.</text>
</comment>
<dbReference type="UniPathway" id="UPA00053">
    <property type="reaction ID" value="UER00088"/>
</dbReference>
<feature type="binding site" evidence="11">
    <location>
        <position position="174"/>
    </location>
    <ligand>
        <name>ATP</name>
        <dbReference type="ChEBI" id="CHEBI:30616"/>
    </ligand>
</feature>
<keyword evidence="11" id="KW-0479">Metal-binding</keyword>
<comment type="function">
    <text evidence="11">Catalyzes the specific phosphorylation of the 3-hydroxyl group of shikimic acid using ATP as a cosubstrate.</text>
</comment>
<feature type="binding site" evidence="11">
    <location>
        <position position="36"/>
    </location>
    <ligand>
        <name>Mg(2+)</name>
        <dbReference type="ChEBI" id="CHEBI:18420"/>
    </ligand>
</feature>
<dbReference type="Gene3D" id="3.40.50.300">
    <property type="entry name" value="P-loop containing nucleotide triphosphate hydrolases"/>
    <property type="match status" value="1"/>
</dbReference>
<comment type="subunit">
    <text evidence="11">Monomer.</text>
</comment>
<evidence type="ECO:0000256" key="10">
    <source>
        <dbReference type="ARBA" id="ARBA00048567"/>
    </source>
</evidence>
<keyword evidence="5 11" id="KW-0808">Transferase</keyword>
<name>A0A4R3JY41_9PROT</name>
<dbReference type="Pfam" id="PF01202">
    <property type="entry name" value="SKI"/>
    <property type="match status" value="1"/>
</dbReference>
<reference evidence="12 13" key="1">
    <citation type="submission" date="2019-03" db="EMBL/GenBank/DDBJ databases">
        <title>Genomic Encyclopedia of Type Strains, Phase IV (KMG-IV): sequencing the most valuable type-strain genomes for metagenomic binning, comparative biology and taxonomic classification.</title>
        <authorList>
            <person name="Goeker M."/>
        </authorList>
    </citation>
    <scope>NUCLEOTIDE SEQUENCE [LARGE SCALE GENOMIC DNA]</scope>
    <source>
        <strain evidence="12 13">DSM 103923</strain>
    </source>
</reference>
<dbReference type="CDD" id="cd00464">
    <property type="entry name" value="SK"/>
    <property type="match status" value="1"/>
</dbReference>
<evidence type="ECO:0000256" key="9">
    <source>
        <dbReference type="ARBA" id="ARBA00023141"/>
    </source>
</evidence>
<keyword evidence="6 11" id="KW-0547">Nucleotide-binding</keyword>
<organism evidence="12 13">
    <name type="scientific">Sulfuritortus calidifontis</name>
    <dbReference type="NCBI Taxonomy" id="1914471"/>
    <lineage>
        <taxon>Bacteria</taxon>
        <taxon>Pseudomonadati</taxon>
        <taxon>Pseudomonadota</taxon>
        <taxon>Betaproteobacteria</taxon>
        <taxon>Nitrosomonadales</taxon>
        <taxon>Thiobacillaceae</taxon>
        <taxon>Sulfuritortus</taxon>
    </lineage>
</organism>
<dbReference type="PANTHER" id="PTHR21087:SF16">
    <property type="entry name" value="SHIKIMATE KINASE 1, CHLOROPLASTIC"/>
    <property type="match status" value="1"/>
</dbReference>
<keyword evidence="4 11" id="KW-0028">Amino-acid biosynthesis</keyword>
<dbReference type="GO" id="GO:0005829">
    <property type="term" value="C:cytosol"/>
    <property type="evidence" value="ECO:0007669"/>
    <property type="project" value="TreeGrafter"/>
</dbReference>
<feature type="binding site" evidence="11">
    <location>
        <position position="78"/>
    </location>
    <ligand>
        <name>substrate</name>
    </ligand>
</feature>
<dbReference type="HAMAP" id="MF_00109">
    <property type="entry name" value="Shikimate_kinase"/>
    <property type="match status" value="1"/>
</dbReference>
<evidence type="ECO:0000256" key="8">
    <source>
        <dbReference type="ARBA" id="ARBA00022840"/>
    </source>
</evidence>
<evidence type="ECO:0000256" key="4">
    <source>
        <dbReference type="ARBA" id="ARBA00022605"/>
    </source>
</evidence>
<evidence type="ECO:0000313" key="13">
    <source>
        <dbReference type="Proteomes" id="UP000295135"/>
    </source>
</evidence>
<keyword evidence="8 11" id="KW-0067">ATP-binding</keyword>
<keyword evidence="13" id="KW-1185">Reference proteome</keyword>
<protein>
    <recommendedName>
        <fullName evidence="3 11">Shikimate kinase</fullName>
        <shortName evidence="11">SK</shortName>
        <ecNumber evidence="3 11">2.7.1.71</ecNumber>
    </recommendedName>
</protein>
<evidence type="ECO:0000256" key="11">
    <source>
        <dbReference type="HAMAP-Rule" id="MF_00109"/>
    </source>
</evidence>
<dbReference type="EC" id="2.7.1.71" evidence="3 11"/>
<feature type="binding site" evidence="11">
    <location>
        <position position="138"/>
    </location>
    <ligand>
        <name>ATP</name>
        <dbReference type="ChEBI" id="CHEBI:30616"/>
    </ligand>
</feature>
<dbReference type="InterPro" id="IPR000623">
    <property type="entry name" value="Shikimate_kinase/TSH1"/>
</dbReference>
<keyword evidence="7 11" id="KW-0418">Kinase</keyword>
<feature type="binding site" evidence="11">
    <location>
        <begin position="32"/>
        <end position="37"/>
    </location>
    <ligand>
        <name>ATP</name>
        <dbReference type="ChEBI" id="CHEBI:30616"/>
    </ligand>
</feature>
<feature type="binding site" evidence="11">
    <location>
        <position position="157"/>
    </location>
    <ligand>
        <name>substrate</name>
    </ligand>
</feature>
<comment type="similarity">
    <text evidence="2 11">Belongs to the shikimate kinase family.</text>
</comment>
<evidence type="ECO:0000256" key="7">
    <source>
        <dbReference type="ARBA" id="ARBA00022777"/>
    </source>
</evidence>
<proteinExistence type="inferred from homology"/>
<evidence type="ECO:0000256" key="1">
    <source>
        <dbReference type="ARBA" id="ARBA00004842"/>
    </source>
</evidence>
<accession>A0A4R3JY41</accession>
<dbReference type="GO" id="GO:0009073">
    <property type="term" value="P:aromatic amino acid family biosynthetic process"/>
    <property type="evidence" value="ECO:0007669"/>
    <property type="project" value="UniProtKB-KW"/>
</dbReference>
<dbReference type="AlphaFoldDB" id="A0A4R3JY41"/>
<feature type="binding site" evidence="11">
    <location>
        <position position="54"/>
    </location>
    <ligand>
        <name>substrate</name>
    </ligand>
</feature>
<dbReference type="OrthoDB" id="9800332at2"/>